<evidence type="ECO:0000313" key="3">
    <source>
        <dbReference type="Proteomes" id="UP000256708"/>
    </source>
</evidence>
<feature type="compositionally biased region" description="Basic and acidic residues" evidence="1">
    <location>
        <begin position="108"/>
        <end position="120"/>
    </location>
</feature>
<reference evidence="3" key="1">
    <citation type="submission" date="2018-08" db="EMBL/GenBank/DDBJ databases">
        <authorList>
            <person name="Liu Z.-W."/>
            <person name="Du Z.-J."/>
        </authorList>
    </citation>
    <scope>NUCLEOTIDE SEQUENCE [LARGE SCALE GENOMIC DNA]</scope>
    <source>
        <strain evidence="3">H4X</strain>
    </source>
</reference>
<dbReference type="AlphaFoldDB" id="A0A3D8LAI0"/>
<feature type="region of interest" description="Disordered" evidence="1">
    <location>
        <begin position="101"/>
        <end position="143"/>
    </location>
</feature>
<accession>A0A3D8LAI0</accession>
<dbReference type="OrthoDB" id="65486at2"/>
<gene>
    <name evidence="2" type="ORF">DXT99_14795</name>
</gene>
<dbReference type="InterPro" id="IPR025494">
    <property type="entry name" value="DUF4385"/>
</dbReference>
<proteinExistence type="predicted"/>
<feature type="compositionally biased region" description="Basic and acidic residues" evidence="1">
    <location>
        <begin position="177"/>
        <end position="186"/>
    </location>
</feature>
<name>A0A3D8LAI0_9BACT</name>
<dbReference type="EMBL" id="QRGR01000015">
    <property type="protein sequence ID" value="RDV14388.1"/>
    <property type="molecule type" value="Genomic_DNA"/>
</dbReference>
<dbReference type="Proteomes" id="UP000256708">
    <property type="component" value="Unassembled WGS sequence"/>
</dbReference>
<dbReference type="Pfam" id="PF14328">
    <property type="entry name" value="DUF4385"/>
    <property type="match status" value="1"/>
</dbReference>
<keyword evidence="3" id="KW-1185">Reference proteome</keyword>
<feature type="region of interest" description="Disordered" evidence="1">
    <location>
        <begin position="159"/>
        <end position="186"/>
    </location>
</feature>
<sequence>MSTAAAKTRKGFNYDLDFASINFRERPELYRIGKGEQGVLLVEPYKSEILPHWRFRTPEIAKESSEKIYQLFEAYLQQDDFVGADMARKFLQMGYTRSRRYANHKSGKKYDGPVPEDKKGQSGAHGRQQLPQEPDPVKAASAAVFKEKWDQAKQNERYQLMSQHFRTTYEEPPQENSVKKDKPLKK</sequence>
<organism evidence="2 3">
    <name type="scientific">Pontibacter diazotrophicus</name>
    <dbReference type="NCBI Taxonomy" id="1400979"/>
    <lineage>
        <taxon>Bacteria</taxon>
        <taxon>Pseudomonadati</taxon>
        <taxon>Bacteroidota</taxon>
        <taxon>Cytophagia</taxon>
        <taxon>Cytophagales</taxon>
        <taxon>Hymenobacteraceae</taxon>
        <taxon>Pontibacter</taxon>
    </lineage>
</organism>
<evidence type="ECO:0000313" key="2">
    <source>
        <dbReference type="EMBL" id="RDV14388.1"/>
    </source>
</evidence>
<evidence type="ECO:0000256" key="1">
    <source>
        <dbReference type="SAM" id="MobiDB-lite"/>
    </source>
</evidence>
<dbReference type="RefSeq" id="WP_115566344.1">
    <property type="nucleotide sequence ID" value="NZ_QRGR01000015.1"/>
</dbReference>
<comment type="caution">
    <text evidence="2">The sequence shown here is derived from an EMBL/GenBank/DDBJ whole genome shotgun (WGS) entry which is preliminary data.</text>
</comment>
<protein>
    <submittedName>
        <fullName evidence="2">DUF4385 domain-containing protein</fullName>
    </submittedName>
</protein>